<dbReference type="OMA" id="SNTTCYQ"/>
<protein>
    <recommendedName>
        <fullName evidence="2">T20D4.11-like domain-containing protein</fullName>
    </recommendedName>
</protein>
<dbReference type="EMBL" id="GL379787">
    <property type="protein sequence ID" value="EGT30674.1"/>
    <property type="molecule type" value="Genomic_DNA"/>
</dbReference>
<dbReference type="InterPro" id="IPR016638">
    <property type="entry name" value="UPF0376"/>
</dbReference>
<keyword evidence="4" id="KW-1185">Reference proteome</keyword>
<proteinExistence type="predicted"/>
<feature type="chain" id="PRO_5003402928" description="T20D4.11-like domain-containing protein" evidence="1">
    <location>
        <begin position="17"/>
        <end position="184"/>
    </location>
</feature>
<dbReference type="PANTHER" id="PTHR21453">
    <property type="entry name" value="DUF19 DOMAIN-CONTAINING PROTEIN-RELATED-RELATED"/>
    <property type="match status" value="1"/>
</dbReference>
<dbReference type="HOGENOM" id="CLU_078890_1_0_1"/>
<keyword evidence="1" id="KW-0732">Signal</keyword>
<dbReference type="Pfam" id="PF01579">
    <property type="entry name" value="DUF19"/>
    <property type="match status" value="1"/>
</dbReference>
<dbReference type="PIRSF" id="PIRSF015697">
    <property type="entry name" value="UCP015697"/>
    <property type="match status" value="1"/>
</dbReference>
<feature type="signal peptide" evidence="1">
    <location>
        <begin position="1"/>
        <end position="16"/>
    </location>
</feature>
<evidence type="ECO:0000259" key="2">
    <source>
        <dbReference type="Pfam" id="PF01579"/>
    </source>
</evidence>
<dbReference type="AlphaFoldDB" id="G0MA06"/>
<dbReference type="InterPro" id="IPR002542">
    <property type="entry name" value="T20D4.11-like_dom"/>
</dbReference>
<feature type="domain" description="T20D4.11-like" evidence="2">
    <location>
        <begin position="24"/>
        <end position="182"/>
    </location>
</feature>
<accession>G0MA06</accession>
<reference evidence="4" key="1">
    <citation type="submission" date="2011-07" db="EMBL/GenBank/DDBJ databases">
        <authorList>
            <consortium name="Caenorhabditis brenneri Sequencing and Analysis Consortium"/>
            <person name="Wilson R.K."/>
        </authorList>
    </citation>
    <scope>NUCLEOTIDE SEQUENCE [LARGE SCALE GENOMIC DNA]</scope>
    <source>
        <strain evidence="4">PB2801</strain>
    </source>
</reference>
<dbReference type="OrthoDB" id="5820173at2759"/>
<evidence type="ECO:0000313" key="4">
    <source>
        <dbReference type="Proteomes" id="UP000008068"/>
    </source>
</evidence>
<sequence>MLLHLFFGWSILIVLGKSVEKPDCESEQAVLTMLNCTATLLEMIETTNTHPTDHQQMKMYLEDCEHFLSCDQSYQCQNNTKYSEDIKNHKTKCTANIFILKEFRDCEAKLRASNTTCYQDYNPFSTDEMIARMVKEEKEDCGRFFMEDDCMIKETMKMCGKKQGARYQKELRNLAKAFKICDNK</sequence>
<dbReference type="InParanoid" id="G0MA06"/>
<organism evidence="4">
    <name type="scientific">Caenorhabditis brenneri</name>
    <name type="common">Nematode worm</name>
    <dbReference type="NCBI Taxonomy" id="135651"/>
    <lineage>
        <taxon>Eukaryota</taxon>
        <taxon>Metazoa</taxon>
        <taxon>Ecdysozoa</taxon>
        <taxon>Nematoda</taxon>
        <taxon>Chromadorea</taxon>
        <taxon>Rhabditida</taxon>
        <taxon>Rhabditina</taxon>
        <taxon>Rhabditomorpha</taxon>
        <taxon>Rhabditoidea</taxon>
        <taxon>Rhabditidae</taxon>
        <taxon>Peloderinae</taxon>
        <taxon>Caenorhabditis</taxon>
    </lineage>
</organism>
<dbReference type="Proteomes" id="UP000008068">
    <property type="component" value="Unassembled WGS sequence"/>
</dbReference>
<name>G0MA06_CAEBE</name>
<evidence type="ECO:0000256" key="1">
    <source>
        <dbReference type="SAM" id="SignalP"/>
    </source>
</evidence>
<evidence type="ECO:0000313" key="3">
    <source>
        <dbReference type="EMBL" id="EGT30674.1"/>
    </source>
</evidence>
<gene>
    <name evidence="3" type="ORF">CAEBREN_22425</name>
</gene>